<evidence type="ECO:0000259" key="17">
    <source>
        <dbReference type="Pfam" id="PF00626"/>
    </source>
</evidence>
<dbReference type="InterPro" id="IPR036180">
    <property type="entry name" value="Gelsolin-like_dom_sf"/>
</dbReference>
<feature type="compositionally biased region" description="Pro residues" evidence="16">
    <location>
        <begin position="379"/>
        <end position="389"/>
    </location>
</feature>
<dbReference type="SUPFAM" id="SSF81995">
    <property type="entry name" value="beta-sandwich domain of Sec23/24"/>
    <property type="match status" value="1"/>
</dbReference>
<dbReference type="InterPro" id="IPR041742">
    <property type="entry name" value="Sec24-like_trunk_dom"/>
</dbReference>
<keyword evidence="7" id="KW-0963">Cytoplasm</keyword>
<dbReference type="FunFam" id="2.30.30.380:FF:000004">
    <property type="entry name" value="SEC24 homolog B, COPII coat complex component"/>
    <property type="match status" value="1"/>
</dbReference>
<evidence type="ECO:0000256" key="9">
    <source>
        <dbReference type="ARBA" id="ARBA00022824"/>
    </source>
</evidence>
<feature type="domain" description="Sec23/Sec24 helical" evidence="20">
    <location>
        <begin position="1146"/>
        <end position="1247"/>
    </location>
</feature>
<evidence type="ECO:0000256" key="7">
    <source>
        <dbReference type="ARBA" id="ARBA00022490"/>
    </source>
</evidence>
<evidence type="ECO:0000256" key="3">
    <source>
        <dbReference type="ARBA" id="ARBA00004397"/>
    </source>
</evidence>
<reference evidence="23" key="1">
    <citation type="submission" date="2025-08" db="UniProtKB">
        <authorList>
            <consortium name="RefSeq"/>
        </authorList>
    </citation>
    <scope>IDENTIFICATION</scope>
    <source>
        <tissue evidence="23">Whole sample</tissue>
    </source>
</reference>
<feature type="region of interest" description="Disordered" evidence="16">
    <location>
        <begin position="1"/>
        <end position="645"/>
    </location>
</feature>
<dbReference type="GO" id="GO:0070971">
    <property type="term" value="C:endoplasmic reticulum exit site"/>
    <property type="evidence" value="ECO:0007669"/>
    <property type="project" value="TreeGrafter"/>
</dbReference>
<evidence type="ECO:0000256" key="2">
    <source>
        <dbReference type="ARBA" id="ARBA00004394"/>
    </source>
</evidence>
<feature type="compositionally biased region" description="Low complexity" evidence="16">
    <location>
        <begin position="241"/>
        <end position="261"/>
    </location>
</feature>
<feature type="compositionally biased region" description="Pro residues" evidence="16">
    <location>
        <begin position="74"/>
        <end position="101"/>
    </location>
</feature>
<dbReference type="Pfam" id="PF04811">
    <property type="entry name" value="Sec23_trunk"/>
    <property type="match status" value="1"/>
</dbReference>
<dbReference type="GO" id="GO:0005829">
    <property type="term" value="C:cytosol"/>
    <property type="evidence" value="ECO:0007669"/>
    <property type="project" value="UniProtKB-SubCell"/>
</dbReference>
<comment type="subcellular location">
    <subcellularLocation>
        <location evidence="4">Cytoplasm</location>
        <location evidence="4">Cytosol</location>
    </subcellularLocation>
    <subcellularLocation>
        <location evidence="1">Cytoplasmic vesicle</location>
        <location evidence="1">COPII-coated vesicle membrane</location>
        <topology evidence="1">Peripheral membrane protein</topology>
        <orientation evidence="1">Cytoplasmic side</orientation>
    </subcellularLocation>
    <subcellularLocation>
        <location evidence="3">Endoplasmic reticulum membrane</location>
        <topology evidence="3">Peripheral membrane protein</topology>
        <orientation evidence="3">Cytoplasmic side</orientation>
    </subcellularLocation>
    <subcellularLocation>
        <location evidence="2">Golgi apparatus membrane</location>
    </subcellularLocation>
</comment>
<dbReference type="Gene3D" id="2.60.40.1670">
    <property type="entry name" value="beta-sandwich domain of Sec23/24"/>
    <property type="match status" value="1"/>
</dbReference>
<evidence type="ECO:0000313" key="23">
    <source>
        <dbReference type="RefSeq" id="XP_022314037.1"/>
    </source>
</evidence>
<dbReference type="InterPro" id="IPR006896">
    <property type="entry name" value="Sec23/24_trunk_dom"/>
</dbReference>
<keyword evidence="10" id="KW-0862">Zinc</keyword>
<dbReference type="GO" id="GO:0030127">
    <property type="term" value="C:COPII vesicle coat"/>
    <property type="evidence" value="ECO:0007669"/>
    <property type="project" value="InterPro"/>
</dbReference>
<keyword evidence="8" id="KW-0479">Metal-binding</keyword>
<evidence type="ECO:0000256" key="15">
    <source>
        <dbReference type="ARBA" id="ARBA00023329"/>
    </source>
</evidence>
<dbReference type="SUPFAM" id="SSF81811">
    <property type="entry name" value="Helical domain of Sec23/24"/>
    <property type="match status" value="1"/>
</dbReference>
<proteinExistence type="inferred from homology"/>
<evidence type="ECO:0000259" key="20">
    <source>
        <dbReference type="Pfam" id="PF04815"/>
    </source>
</evidence>
<dbReference type="SUPFAM" id="SSF53300">
    <property type="entry name" value="vWA-like"/>
    <property type="match status" value="1"/>
</dbReference>
<evidence type="ECO:0000256" key="10">
    <source>
        <dbReference type="ARBA" id="ARBA00022833"/>
    </source>
</evidence>
<feature type="compositionally biased region" description="Polar residues" evidence="16">
    <location>
        <begin position="633"/>
        <end position="645"/>
    </location>
</feature>
<sequence>MADQHREYKPSPNGPQNPTPYAQSMPMGPPGGMQAKYLQGQNMSRPPAPYNLTGNVPNNGVSSGYKASLNGHGTPPPMNKPPVQRMPPPGGSPANRFPPPMMNVTAPPMMNVPASSQTFVNGPMTSPYNPNSSLASGVPPHSLSSSGSFPGGISSSPAPGMPRSSSANAMNSFSVSQTSSHSNSPIPPVFSAQSPGSMLDQRSVSQPRTDTPPTEGGLPVPFHGQGQYSHQVGMSLTPGLTPNNSEPTSTRTSRTSSPVETQAFDALEGGDLSNSQNQSFPGVSDDNQGQQKQNSPRTSNVFNQGNFNRGSPVTQGNPSTAIGGPPSSMTPTLVTGQGVPPHSYQSQPAPQGSMTTQPGMSPMGIPPRMGTPTSYGGQPPRPQGPPQPGYGPQGMGVPRSTAPPMGGQRPMGTPRPPTGTQPNFYSPHSMGGPPTTSGVYTSMSSPSFSGQQGMPSSSMQGMFPPTSYGGQQSPAGGPPLPGVGAGPPIGPTGAPPMRPAMPSVPSSTAPPGMPPMSRPGPVPPGPTGYPQPPGMYPVASGAPPTSFGTTQPPPAGYPTQTQPGRIGPTPTRPKYPQMPATSFSTGQSQNPNPSQFPPPGGYQPNAQPPGSNQMGGGGQGGMPSQAPGGFPMATQQPGGLSASFGSMSMQDRAVNLLNEKNLLPPEGLEVVKPRLNNEFKKVNCQPDVFRCTLTAIPQTSSLLNKARLPLGILIHPFKDLSNAVEQLPVIQSSVIVRCRSCRTYINPFVFFVDSRRWKCNLCYRVNELPDEFAYDPVTKTYGEPQRRPEIKSSTIEFIAPSDYMLRPPQPAVYLFLLDVSFNAVETGYLNIFCNMLMEELDKLPGDSRTQIGFIAYDRALHFFNLAEGLSQPQMLTVSDIDDIFLPCPDNLLVNLQESKELVLDLLGQIPVLFEDNLETGSALGSALQAAHKLVGPVGGRVTIMQTVLPTAGPGALQSREDASLRMGKNVTNLGPATDFYKKLALECSAQQVAVDLFMLNGQYTDIATISCVSKYSGGSVYHFPLFHAAKNPALTEKYEADLRRYLTRKIGFEAVMRIRCTKGLSIHTFHGNFFVRSTDLLSLPNVNPDAGFGMQMSIEDSLVDTNTVCFQAALLYTSSKGERRIRVHTLCLPVTNQLSDIYAGADQQAIIGLLAKMGVDRSVTSSLPDAREAMINAAMDSLASFGNTIPPAQRIGSLPICFTLRMLPTFILALLKSKAFRVGMNTPLDDRVFAMQQCKSLPVGQLIKTLYPDLYPIHGIQSFDTEKKGDIVVPKPPRLHLSSANIDRTGVYLLDALDSIYLYVGSAAPQDFIQEVLDAPNFTSIPDGMIDLPELENEKSELVRNFITDLLDNRPGGACFYVIRDDSKRRLQFFEHMVEDRSESSMSLYEFLQHLQKQIKS</sequence>
<dbReference type="InterPro" id="IPR006895">
    <property type="entry name" value="Znf_Sec23_Sec24"/>
</dbReference>
<dbReference type="SUPFAM" id="SSF82754">
    <property type="entry name" value="C-terminal, gelsolin-like domain of Sec23/24"/>
    <property type="match status" value="1"/>
</dbReference>
<keyword evidence="6" id="KW-0813">Transport</keyword>
<keyword evidence="12" id="KW-0653">Protein transport</keyword>
<accession>A0A8B8CE28</accession>
<feature type="compositionally biased region" description="Polar residues" evidence="16">
    <location>
        <begin position="113"/>
        <end position="135"/>
    </location>
</feature>
<evidence type="ECO:0000256" key="16">
    <source>
        <dbReference type="SAM" id="MobiDB-lite"/>
    </source>
</evidence>
<comment type="similarity">
    <text evidence="5">Belongs to the SEC23/SEC24 family. SEC24 subfamily.</text>
</comment>
<dbReference type="GO" id="GO:0006886">
    <property type="term" value="P:intracellular protein transport"/>
    <property type="evidence" value="ECO:0007669"/>
    <property type="project" value="InterPro"/>
</dbReference>
<evidence type="ECO:0000259" key="21">
    <source>
        <dbReference type="Pfam" id="PF08033"/>
    </source>
</evidence>
<evidence type="ECO:0000256" key="12">
    <source>
        <dbReference type="ARBA" id="ARBA00022927"/>
    </source>
</evidence>
<dbReference type="Pfam" id="PF00626">
    <property type="entry name" value="Gelsolin"/>
    <property type="match status" value="1"/>
</dbReference>
<dbReference type="GO" id="GO:0000149">
    <property type="term" value="F:SNARE binding"/>
    <property type="evidence" value="ECO:0007669"/>
    <property type="project" value="TreeGrafter"/>
</dbReference>
<dbReference type="Proteomes" id="UP000694844">
    <property type="component" value="Chromosome 2"/>
</dbReference>
<dbReference type="InterPro" id="IPR050550">
    <property type="entry name" value="SEC23_SEC24_subfamily"/>
</dbReference>
<dbReference type="CDD" id="cd01479">
    <property type="entry name" value="Sec24-like"/>
    <property type="match status" value="1"/>
</dbReference>
<dbReference type="InterPro" id="IPR012990">
    <property type="entry name" value="Beta-sandwich_Sec23_24"/>
</dbReference>
<dbReference type="Gene3D" id="3.40.50.410">
    <property type="entry name" value="von Willebrand factor, type A domain"/>
    <property type="match status" value="1"/>
</dbReference>
<dbReference type="Gene3D" id="1.20.120.730">
    <property type="entry name" value="Sec23/Sec24 helical domain"/>
    <property type="match status" value="1"/>
</dbReference>
<dbReference type="SUPFAM" id="SSF82919">
    <property type="entry name" value="Zn-finger domain of Sec23/24"/>
    <property type="match status" value="1"/>
</dbReference>
<dbReference type="GO" id="GO:0090110">
    <property type="term" value="P:COPII-coated vesicle cargo loading"/>
    <property type="evidence" value="ECO:0007669"/>
    <property type="project" value="TreeGrafter"/>
</dbReference>
<feature type="compositionally biased region" description="Polar residues" evidence="16">
    <location>
        <begin position="343"/>
        <end position="359"/>
    </location>
</feature>
<feature type="compositionally biased region" description="Low complexity" evidence="16">
    <location>
        <begin position="136"/>
        <end position="162"/>
    </location>
</feature>
<dbReference type="Gene3D" id="2.30.30.380">
    <property type="entry name" value="Zn-finger domain of Sec23/24"/>
    <property type="match status" value="1"/>
</dbReference>
<feature type="compositionally biased region" description="Polar residues" evidence="16">
    <location>
        <begin position="191"/>
        <end position="212"/>
    </location>
</feature>
<dbReference type="InterPro" id="IPR036465">
    <property type="entry name" value="vWFA_dom_sf"/>
</dbReference>
<evidence type="ECO:0000256" key="5">
    <source>
        <dbReference type="ARBA" id="ARBA00008334"/>
    </source>
</evidence>
<evidence type="ECO:0000256" key="14">
    <source>
        <dbReference type="ARBA" id="ARBA00023136"/>
    </source>
</evidence>
<feature type="domain" description="Zinc finger Sec23/Sec24-type" evidence="18">
    <location>
        <begin position="735"/>
        <end position="772"/>
    </location>
</feature>
<dbReference type="Gene3D" id="3.40.20.10">
    <property type="entry name" value="Severin"/>
    <property type="match status" value="1"/>
</dbReference>
<gene>
    <name evidence="23" type="primary">LOC111118731</name>
</gene>
<feature type="compositionally biased region" description="Low complexity" evidence="16">
    <location>
        <begin position="442"/>
        <end position="465"/>
    </location>
</feature>
<feature type="compositionally biased region" description="Low complexity" evidence="16">
    <location>
        <begin position="403"/>
        <end position="412"/>
    </location>
</feature>
<keyword evidence="22" id="KW-1185">Reference proteome</keyword>
<dbReference type="RefSeq" id="XP_022314037.1">
    <property type="nucleotide sequence ID" value="XM_022458329.1"/>
</dbReference>
<feature type="compositionally biased region" description="Pro residues" evidence="16">
    <location>
        <begin position="511"/>
        <end position="535"/>
    </location>
</feature>
<dbReference type="GeneID" id="111118731"/>
<evidence type="ECO:0000259" key="19">
    <source>
        <dbReference type="Pfam" id="PF04811"/>
    </source>
</evidence>
<dbReference type="Pfam" id="PF08033">
    <property type="entry name" value="Sec23_BS"/>
    <property type="match status" value="1"/>
</dbReference>
<feature type="domain" description="Sec23/Sec24 trunk" evidence="19">
    <location>
        <begin position="808"/>
        <end position="1045"/>
    </location>
</feature>
<dbReference type="PANTHER" id="PTHR13803:SF39">
    <property type="entry name" value="SECRETORY 24AB, ISOFORM A"/>
    <property type="match status" value="1"/>
</dbReference>
<dbReference type="GO" id="GO:0005789">
    <property type="term" value="C:endoplasmic reticulum membrane"/>
    <property type="evidence" value="ECO:0007669"/>
    <property type="project" value="UniProtKB-SubCell"/>
</dbReference>
<feature type="domain" description="Gelsolin-like" evidence="17">
    <location>
        <begin position="1274"/>
        <end position="1346"/>
    </location>
</feature>
<dbReference type="GO" id="GO:0008270">
    <property type="term" value="F:zinc ion binding"/>
    <property type="evidence" value="ECO:0007669"/>
    <property type="project" value="InterPro"/>
</dbReference>
<evidence type="ECO:0000256" key="6">
    <source>
        <dbReference type="ARBA" id="ARBA00022448"/>
    </source>
</evidence>
<keyword evidence="15" id="KW-0968">Cytoplasmic vesicle</keyword>
<dbReference type="PANTHER" id="PTHR13803">
    <property type="entry name" value="SEC24-RELATED PROTEIN"/>
    <property type="match status" value="1"/>
</dbReference>
<evidence type="ECO:0000256" key="1">
    <source>
        <dbReference type="ARBA" id="ARBA00004299"/>
    </source>
</evidence>
<evidence type="ECO:0000259" key="18">
    <source>
        <dbReference type="Pfam" id="PF04810"/>
    </source>
</evidence>
<feature type="compositionally biased region" description="Polar residues" evidence="16">
    <location>
        <begin position="272"/>
        <end position="320"/>
    </location>
</feature>
<keyword evidence="9" id="KW-0256">Endoplasmic reticulum</keyword>
<dbReference type="InterPro" id="IPR007123">
    <property type="entry name" value="Gelsolin-like_dom"/>
</dbReference>
<dbReference type="InterPro" id="IPR006900">
    <property type="entry name" value="Sec23/24_helical_dom"/>
</dbReference>
<dbReference type="InterPro" id="IPR029006">
    <property type="entry name" value="ADF-H/Gelsolin-like_dom_sf"/>
</dbReference>
<dbReference type="Pfam" id="PF04810">
    <property type="entry name" value="zf-Sec23_Sec24"/>
    <property type="match status" value="1"/>
</dbReference>
<feature type="compositionally biased region" description="Polar residues" evidence="16">
    <location>
        <begin position="52"/>
        <end position="62"/>
    </location>
</feature>
<evidence type="ECO:0000256" key="11">
    <source>
        <dbReference type="ARBA" id="ARBA00022892"/>
    </source>
</evidence>
<feature type="domain" description="Sec23/Sec24 beta-sandwich" evidence="21">
    <location>
        <begin position="1051"/>
        <end position="1135"/>
    </location>
</feature>
<dbReference type="FunFam" id="3.40.50.410:FF:000019">
    <property type="entry name" value="SEC24 homolog B, COPII coat complex component"/>
    <property type="match status" value="1"/>
</dbReference>
<keyword evidence="14" id="KW-0472">Membrane</keyword>
<evidence type="ECO:0000256" key="4">
    <source>
        <dbReference type="ARBA" id="ARBA00004514"/>
    </source>
</evidence>
<evidence type="ECO:0000256" key="13">
    <source>
        <dbReference type="ARBA" id="ARBA00023034"/>
    </source>
</evidence>
<dbReference type="InterPro" id="IPR036175">
    <property type="entry name" value="Sec23/24_helical_dom_sf"/>
</dbReference>
<keyword evidence="13" id="KW-0333">Golgi apparatus</keyword>
<feature type="compositionally biased region" description="Pro residues" evidence="16">
    <location>
        <begin position="488"/>
        <end position="499"/>
    </location>
</feature>
<evidence type="ECO:0000313" key="22">
    <source>
        <dbReference type="Proteomes" id="UP000694844"/>
    </source>
</evidence>
<keyword evidence="11" id="KW-0931">ER-Golgi transport</keyword>
<feature type="compositionally biased region" description="Polar residues" evidence="16">
    <location>
        <begin position="226"/>
        <end position="240"/>
    </location>
</feature>
<dbReference type="GO" id="GO:0000139">
    <property type="term" value="C:Golgi membrane"/>
    <property type="evidence" value="ECO:0007669"/>
    <property type="project" value="UniProtKB-SubCell"/>
</dbReference>
<evidence type="ECO:0000256" key="8">
    <source>
        <dbReference type="ARBA" id="ARBA00022723"/>
    </source>
</evidence>
<organism evidence="22 23">
    <name type="scientific">Crassostrea virginica</name>
    <name type="common">Eastern oyster</name>
    <dbReference type="NCBI Taxonomy" id="6565"/>
    <lineage>
        <taxon>Eukaryota</taxon>
        <taxon>Metazoa</taxon>
        <taxon>Spiralia</taxon>
        <taxon>Lophotrochozoa</taxon>
        <taxon>Mollusca</taxon>
        <taxon>Bivalvia</taxon>
        <taxon>Autobranchia</taxon>
        <taxon>Pteriomorphia</taxon>
        <taxon>Ostreida</taxon>
        <taxon>Ostreoidea</taxon>
        <taxon>Ostreidae</taxon>
        <taxon>Crassostrea</taxon>
    </lineage>
</organism>
<feature type="compositionally biased region" description="Polar residues" evidence="16">
    <location>
        <begin position="163"/>
        <end position="184"/>
    </location>
</feature>
<protein>
    <submittedName>
        <fullName evidence="23">Protein transport protein Sec24A-like isoform X1</fullName>
    </submittedName>
</protein>
<name>A0A8B8CE28_CRAVI</name>
<dbReference type="InterPro" id="IPR036174">
    <property type="entry name" value="Znf_Sec23_Sec24_sf"/>
</dbReference>
<dbReference type="Pfam" id="PF04815">
    <property type="entry name" value="Sec23_helical"/>
    <property type="match status" value="1"/>
</dbReference>
<dbReference type="KEGG" id="cvn:111118731"/>
<dbReference type="OrthoDB" id="49016at2759"/>